<accession>A0AA96DSY9</accession>
<evidence type="ECO:0008006" key="2">
    <source>
        <dbReference type="Google" id="ProtNLM"/>
    </source>
</evidence>
<proteinExistence type="predicted"/>
<dbReference type="InterPro" id="IPR027417">
    <property type="entry name" value="P-loop_NTPase"/>
</dbReference>
<reference evidence="1" key="1">
    <citation type="submission" date="2023-09" db="EMBL/GenBank/DDBJ databases">
        <title>Arcobacter tbilisiensis sp. nov. isolated from chicken meat in Tbilisi, Georgia.</title>
        <authorList>
            <person name="Matthias R."/>
            <person name="Zautner A.E."/>
        </authorList>
    </citation>
    <scope>NUCLEOTIDE SEQUENCE</scope>
    <source>
        <strain evidence="1">LEO 52</strain>
    </source>
</reference>
<protein>
    <recommendedName>
        <fullName evidence="2">ParA family protein</fullName>
    </recommendedName>
</protein>
<gene>
    <name evidence="1" type="ORF">RMQ68_04745</name>
</gene>
<dbReference type="EMBL" id="CP134854">
    <property type="protein sequence ID" value="WNL30698.1"/>
    <property type="molecule type" value="Genomic_DNA"/>
</dbReference>
<dbReference type="AlphaFoldDB" id="A0AA96DSY9"/>
<evidence type="ECO:0000313" key="1">
    <source>
        <dbReference type="EMBL" id="WNL30698.1"/>
    </source>
</evidence>
<dbReference type="Gene3D" id="3.40.50.300">
    <property type="entry name" value="P-loop containing nucleotide triphosphate hydrolases"/>
    <property type="match status" value="1"/>
</dbReference>
<organism evidence="1">
    <name type="scientific">Arcobacter sp. AZ-2023</name>
    <dbReference type="NCBI Taxonomy" id="3074453"/>
    <lineage>
        <taxon>Bacteria</taxon>
        <taxon>Pseudomonadati</taxon>
        <taxon>Campylobacterota</taxon>
        <taxon>Epsilonproteobacteria</taxon>
        <taxon>Campylobacterales</taxon>
        <taxon>Arcobacteraceae</taxon>
        <taxon>Arcobacter</taxon>
    </lineage>
</organism>
<name>A0AA96DSY9_9BACT</name>
<sequence>MKENKTNHINYKDIFIIISNKGGVGKTNSSIQVIAPSLYLNNPDKKIHVWEIDNNNNTKKHISSKYIQYESMKLSKSEMAINDIEFSNLTDPNTVHVVDSGGSDDSKKILAHLKQVNLIGLQYIIPTNEDMEQIDNITEIIEIIRQQDKFAKIYLLLNRCISLKENEIKQQFINIFGSKELGIPSQIENLKIDEILFVENSNVYTLLKSHYKIPLLDFYFESLDLRENIQEYKVKWGEQGHEVFTANSNKFKFSNLVLDLIEKLEPIRKALL</sequence>